<dbReference type="GO" id="GO:0015833">
    <property type="term" value="P:peptide transport"/>
    <property type="evidence" value="ECO:0007669"/>
    <property type="project" value="TreeGrafter"/>
</dbReference>
<evidence type="ECO:0000256" key="1">
    <source>
        <dbReference type="ARBA" id="ARBA00005695"/>
    </source>
</evidence>
<dbReference type="InterPro" id="IPR002477">
    <property type="entry name" value="Peptidoglycan-bd-like"/>
</dbReference>
<comment type="caution">
    <text evidence="7">The sequence shown here is derived from an EMBL/GenBank/DDBJ whole genome shotgun (WGS) entry which is preliminary data.</text>
</comment>
<proteinExistence type="inferred from homology"/>
<keyword evidence="4" id="KW-1133">Transmembrane helix</keyword>
<organism evidence="7 8">
    <name type="scientific">Candidatus Nealsonbacteria bacterium CG_4_10_14_0_2_um_filter_37_10</name>
    <dbReference type="NCBI Taxonomy" id="1974679"/>
    <lineage>
        <taxon>Bacteria</taxon>
        <taxon>Candidatus Nealsoniibacteriota</taxon>
    </lineage>
</organism>
<sequence length="661" mass="75878">MDLPTKNQWRQFFKILSREEKIIFSLFLFLFLVSFSFLSIIFYFKNTEIRPAAGGTFVEGVIGRPRFINPIFAPVSDVDQDLTELVFSGLMKYNPEGKIIPDLAGGYQIFESGKIWEISLKENLFWSDNAPLTVDDVIFTIETFQNPDIRSPLRPSWLGVRVKKISDSKIGFELENPSAIFLENLTLKIIPKHIWENISPQNFPLSFFNLKPIGSGPYQLKNLVQDKEGKIILLDLIRNPNYHGKTPNLQQISFQFFDKEEDLLSAVENDKISGFAATNLTNLTNWTNWTNLSFSLPRYFAVFFNPDQSKILAEKEVRQALNYGTNKKEVVSQLGANQSSITESPILPEIYGYNLPSKTYQFDLEGAKLLLEKAGFLETQTGIREKVIKKELAFQFKSNLSLGSQGKEVEELQKCLAKDKEIYPEGEISSYFGPKTKAAVIRFQEKYDQDILKPFGLEKGTGKVRKVTREKLNEVCFEKPEEIIPFKFSLATVNQPRLTELANLLKSQWQALGAEIEIKTYDISTLEKEIIKPRNYQAILFGQVLGMIPDPFPFWHSSQVRDPGLNLALYKNKEGDKLLEEARQNLDEGKRKELLEKFQEILIEDAPAVFLYNPDYLYFVSKEIKGVKAGIITDPSQRFADIENWYIKTKRVWKSPSHQPK</sequence>
<feature type="transmembrane region" description="Helical" evidence="4">
    <location>
        <begin position="21"/>
        <end position="44"/>
    </location>
</feature>
<evidence type="ECO:0000313" key="7">
    <source>
        <dbReference type="EMBL" id="PIZ89327.1"/>
    </source>
</evidence>
<dbReference type="EMBL" id="PFPC01000061">
    <property type="protein sequence ID" value="PIZ89327.1"/>
    <property type="molecule type" value="Genomic_DNA"/>
</dbReference>
<dbReference type="Pfam" id="PF00496">
    <property type="entry name" value="SBP_bac_5"/>
    <property type="match status" value="1"/>
</dbReference>
<dbReference type="CDD" id="cd08513">
    <property type="entry name" value="PBP2_thermophilic_Hb8_like"/>
    <property type="match status" value="1"/>
</dbReference>
<feature type="domain" description="Peptidoglycan binding-like" evidence="6">
    <location>
        <begin position="405"/>
        <end position="447"/>
    </location>
</feature>
<dbReference type="GO" id="GO:1904680">
    <property type="term" value="F:peptide transmembrane transporter activity"/>
    <property type="evidence" value="ECO:0007669"/>
    <property type="project" value="TreeGrafter"/>
</dbReference>
<dbReference type="InterPro" id="IPR000914">
    <property type="entry name" value="SBP_5_dom"/>
</dbReference>
<reference evidence="8" key="1">
    <citation type="submission" date="2017-09" db="EMBL/GenBank/DDBJ databases">
        <title>Depth-based differentiation of microbial function through sediment-hosted aquifers and enrichment of novel symbionts in the deep terrestrial subsurface.</title>
        <authorList>
            <person name="Probst A.J."/>
            <person name="Ladd B."/>
            <person name="Jarett J.K."/>
            <person name="Geller-Mcgrath D.E."/>
            <person name="Sieber C.M.K."/>
            <person name="Emerson J.B."/>
            <person name="Anantharaman K."/>
            <person name="Thomas B.C."/>
            <person name="Malmstrom R."/>
            <person name="Stieglmeier M."/>
            <person name="Klingl A."/>
            <person name="Woyke T."/>
            <person name="Ryan C.M."/>
            <person name="Banfield J.F."/>
        </authorList>
    </citation>
    <scope>NUCLEOTIDE SEQUENCE [LARGE SCALE GENOMIC DNA]</scope>
</reference>
<feature type="domain" description="Solute-binding protein family 5" evidence="5">
    <location>
        <begin position="98"/>
        <end position="396"/>
    </location>
</feature>
<accession>A0A2M7UZB8</accession>
<dbReference type="InterPro" id="IPR036365">
    <property type="entry name" value="PGBD-like_sf"/>
</dbReference>
<comment type="similarity">
    <text evidence="1">Belongs to the bacterial solute-binding protein 5 family.</text>
</comment>
<dbReference type="SUPFAM" id="SSF47090">
    <property type="entry name" value="PGBD-like"/>
    <property type="match status" value="1"/>
</dbReference>
<name>A0A2M7UZB8_9BACT</name>
<evidence type="ECO:0000256" key="2">
    <source>
        <dbReference type="ARBA" id="ARBA00022448"/>
    </source>
</evidence>
<dbReference type="GO" id="GO:0043190">
    <property type="term" value="C:ATP-binding cassette (ABC) transporter complex"/>
    <property type="evidence" value="ECO:0007669"/>
    <property type="project" value="InterPro"/>
</dbReference>
<dbReference type="SUPFAM" id="SSF53850">
    <property type="entry name" value="Periplasmic binding protein-like II"/>
    <property type="match status" value="2"/>
</dbReference>
<keyword evidence="4" id="KW-0812">Transmembrane</keyword>
<dbReference type="InterPro" id="IPR030678">
    <property type="entry name" value="Peptide/Ni-bd"/>
</dbReference>
<dbReference type="InterPro" id="IPR039424">
    <property type="entry name" value="SBP_5"/>
</dbReference>
<keyword evidence="2" id="KW-0813">Transport</keyword>
<dbReference type="AlphaFoldDB" id="A0A2M7UZB8"/>
<gene>
    <name evidence="7" type="ORF">COX89_02165</name>
</gene>
<dbReference type="Gene3D" id="3.90.76.10">
    <property type="entry name" value="Dipeptide-binding Protein, Domain 1"/>
    <property type="match status" value="1"/>
</dbReference>
<dbReference type="GO" id="GO:0042597">
    <property type="term" value="C:periplasmic space"/>
    <property type="evidence" value="ECO:0007669"/>
    <property type="project" value="UniProtKB-ARBA"/>
</dbReference>
<dbReference type="PANTHER" id="PTHR30290">
    <property type="entry name" value="PERIPLASMIC BINDING COMPONENT OF ABC TRANSPORTER"/>
    <property type="match status" value="1"/>
</dbReference>
<protein>
    <recommendedName>
        <fullName evidence="9">Solute-binding protein family 5 domain-containing protein</fullName>
    </recommendedName>
</protein>
<evidence type="ECO:0000259" key="5">
    <source>
        <dbReference type="Pfam" id="PF00496"/>
    </source>
</evidence>
<dbReference type="Pfam" id="PF01471">
    <property type="entry name" value="PG_binding_1"/>
    <property type="match status" value="1"/>
</dbReference>
<evidence type="ECO:0000313" key="8">
    <source>
        <dbReference type="Proteomes" id="UP000231538"/>
    </source>
</evidence>
<evidence type="ECO:0008006" key="9">
    <source>
        <dbReference type="Google" id="ProtNLM"/>
    </source>
</evidence>
<dbReference type="Proteomes" id="UP000231538">
    <property type="component" value="Unassembled WGS sequence"/>
</dbReference>
<evidence type="ECO:0000259" key="6">
    <source>
        <dbReference type="Pfam" id="PF01471"/>
    </source>
</evidence>
<evidence type="ECO:0000256" key="4">
    <source>
        <dbReference type="SAM" id="Phobius"/>
    </source>
</evidence>
<dbReference type="PANTHER" id="PTHR30290:SF9">
    <property type="entry name" value="OLIGOPEPTIDE-BINDING PROTEIN APPA"/>
    <property type="match status" value="1"/>
</dbReference>
<evidence type="ECO:0000256" key="3">
    <source>
        <dbReference type="ARBA" id="ARBA00022729"/>
    </source>
</evidence>
<keyword evidence="4" id="KW-0472">Membrane</keyword>
<keyword evidence="3" id="KW-0732">Signal</keyword>
<dbReference type="PIRSF" id="PIRSF002741">
    <property type="entry name" value="MppA"/>
    <property type="match status" value="1"/>
</dbReference>
<dbReference type="Gene3D" id="3.10.105.10">
    <property type="entry name" value="Dipeptide-binding Protein, Domain 3"/>
    <property type="match status" value="2"/>
</dbReference>
<dbReference type="Gene3D" id="3.40.190.10">
    <property type="entry name" value="Periplasmic binding protein-like II"/>
    <property type="match status" value="2"/>
</dbReference>